<sequence>MPEGLIFGAWLLLRELPQPKVLSEHRYSWLQVMCSATRNVMKVHSE</sequence>
<keyword evidence="2" id="KW-1185">Reference proteome</keyword>
<protein>
    <submittedName>
        <fullName evidence="1">Uncharacterized protein</fullName>
    </submittedName>
</protein>
<proteinExistence type="predicted"/>
<evidence type="ECO:0000313" key="1">
    <source>
        <dbReference type="EMBL" id="SHI50624.1"/>
    </source>
</evidence>
<name>A0A1M6BPT0_9VIBR</name>
<dbReference type="EMBL" id="FQXZ01000044">
    <property type="protein sequence ID" value="SHI50624.1"/>
    <property type="molecule type" value="Genomic_DNA"/>
</dbReference>
<reference evidence="1 2" key="1">
    <citation type="submission" date="2016-11" db="EMBL/GenBank/DDBJ databases">
        <authorList>
            <person name="Jaros S."/>
            <person name="Januszkiewicz K."/>
            <person name="Wedrychowicz H."/>
        </authorList>
    </citation>
    <scope>NUCLEOTIDE SEQUENCE [LARGE SCALE GENOMIC DNA]</scope>
    <source>
        <strain evidence="1 2">CECT 7868</strain>
    </source>
</reference>
<accession>A0A1M6BPT0</accession>
<gene>
    <name evidence="1" type="ORF">VA7868_03839</name>
</gene>
<organism evidence="1 2">
    <name type="scientific">Vibrio aerogenes CECT 7868</name>
    <dbReference type="NCBI Taxonomy" id="1216006"/>
    <lineage>
        <taxon>Bacteria</taxon>
        <taxon>Pseudomonadati</taxon>
        <taxon>Pseudomonadota</taxon>
        <taxon>Gammaproteobacteria</taxon>
        <taxon>Vibrionales</taxon>
        <taxon>Vibrionaceae</taxon>
        <taxon>Vibrio</taxon>
    </lineage>
</organism>
<dbReference type="Proteomes" id="UP000184608">
    <property type="component" value="Unassembled WGS sequence"/>
</dbReference>
<evidence type="ECO:0000313" key="2">
    <source>
        <dbReference type="Proteomes" id="UP000184608"/>
    </source>
</evidence>
<dbReference type="AlphaFoldDB" id="A0A1M6BPT0"/>